<gene>
    <name evidence="1" type="ORF">GCM10007140_38370</name>
</gene>
<evidence type="ECO:0000313" key="2">
    <source>
        <dbReference type="Proteomes" id="UP000605259"/>
    </source>
</evidence>
<dbReference type="Proteomes" id="UP000605259">
    <property type="component" value="Unassembled WGS sequence"/>
</dbReference>
<organism evidence="1 2">
    <name type="scientific">Priestia taiwanensis</name>
    <dbReference type="NCBI Taxonomy" id="1347902"/>
    <lineage>
        <taxon>Bacteria</taxon>
        <taxon>Bacillati</taxon>
        <taxon>Bacillota</taxon>
        <taxon>Bacilli</taxon>
        <taxon>Bacillales</taxon>
        <taxon>Bacillaceae</taxon>
        <taxon>Priestia</taxon>
    </lineage>
</organism>
<sequence>MGKKHILMLLCVTLIVFLYGFQTMGKEENSNKISQIVEIYEKNDIEVEEWAMYTREMLDTTSLQDAMTRVEKKLGTLNWQTEGKKVSALVEHNLYRERIVLVSSHHEAEGSIQLMYEAKGNQWDKKGWKALSSEIEGKIDDIFPHYPIIFSCVKGVFDDKIEGVLQKQAQRLLQDFQAESIESLNEGTFVSVSAYNSKWNDALPTEKEKMNLQLGIRQDETSEKTTVTVGTPIITSEY</sequence>
<dbReference type="Pfam" id="PF08680">
    <property type="entry name" value="DUF1779"/>
    <property type="match status" value="1"/>
</dbReference>
<accession>A0A917AYG5</accession>
<dbReference type="SUPFAM" id="SSF143842">
    <property type="entry name" value="YwmB-like"/>
    <property type="match status" value="1"/>
</dbReference>
<dbReference type="Gene3D" id="3.30.2030.10">
    <property type="entry name" value="YwmB-like"/>
    <property type="match status" value="1"/>
</dbReference>
<dbReference type="AlphaFoldDB" id="A0A917AYG5"/>
<comment type="caution">
    <text evidence="1">The sequence shown here is derived from an EMBL/GenBank/DDBJ whole genome shotgun (WGS) entry which is preliminary data.</text>
</comment>
<dbReference type="RefSeq" id="WP_188390124.1">
    <property type="nucleotide sequence ID" value="NZ_BMFK01000009.1"/>
</dbReference>
<reference evidence="1" key="2">
    <citation type="submission" date="2020-09" db="EMBL/GenBank/DDBJ databases">
        <authorList>
            <person name="Sun Q."/>
            <person name="Zhou Y."/>
        </authorList>
    </citation>
    <scope>NUCLEOTIDE SEQUENCE</scope>
    <source>
        <strain evidence="1">CGMCC 1.12698</strain>
    </source>
</reference>
<dbReference type="EMBL" id="BMFK01000009">
    <property type="protein sequence ID" value="GGE85224.1"/>
    <property type="molecule type" value="Genomic_DNA"/>
</dbReference>
<proteinExistence type="predicted"/>
<protein>
    <submittedName>
        <fullName evidence="1">Membrane protein</fullName>
    </submittedName>
</protein>
<dbReference type="InterPro" id="IPR014794">
    <property type="entry name" value="DUF1779"/>
</dbReference>
<dbReference type="Gene3D" id="3.30.360.40">
    <property type="entry name" value="YwmB-like"/>
    <property type="match status" value="1"/>
</dbReference>
<keyword evidence="2" id="KW-1185">Reference proteome</keyword>
<evidence type="ECO:0000313" key="1">
    <source>
        <dbReference type="EMBL" id="GGE85224.1"/>
    </source>
</evidence>
<reference evidence="1" key="1">
    <citation type="journal article" date="2014" name="Int. J. Syst. Evol. Microbiol.">
        <title>Complete genome sequence of Corynebacterium casei LMG S-19264T (=DSM 44701T), isolated from a smear-ripened cheese.</title>
        <authorList>
            <consortium name="US DOE Joint Genome Institute (JGI-PGF)"/>
            <person name="Walter F."/>
            <person name="Albersmeier A."/>
            <person name="Kalinowski J."/>
            <person name="Ruckert C."/>
        </authorList>
    </citation>
    <scope>NUCLEOTIDE SEQUENCE</scope>
    <source>
        <strain evidence="1">CGMCC 1.12698</strain>
    </source>
</reference>
<dbReference type="InterPro" id="IPR036209">
    <property type="entry name" value="YwmB-like_sf"/>
</dbReference>
<name>A0A917AYG5_9BACI</name>